<dbReference type="PANTHER" id="PTHR14226">
    <property type="entry name" value="NEUROPATHY TARGET ESTERASE/SWISS CHEESE D.MELANOGASTER"/>
    <property type="match status" value="1"/>
</dbReference>
<dbReference type="InterPro" id="IPR050301">
    <property type="entry name" value="NTE"/>
</dbReference>
<dbReference type="CDD" id="cd07209">
    <property type="entry name" value="Pat_hypo_Ecoli_Z1214_like"/>
    <property type="match status" value="1"/>
</dbReference>
<dbReference type="Gene3D" id="3.40.1090.10">
    <property type="entry name" value="Cytosolic phospholipase A2 catalytic domain"/>
    <property type="match status" value="1"/>
</dbReference>
<feature type="domain" description="PNPLA" evidence="5">
    <location>
        <begin position="4"/>
        <end position="192"/>
    </location>
</feature>
<dbReference type="InterPro" id="IPR002641">
    <property type="entry name" value="PNPLA_dom"/>
</dbReference>
<dbReference type="EMBL" id="JAGGJX010000002">
    <property type="protein sequence ID" value="MBP1855317.1"/>
    <property type="molecule type" value="Genomic_DNA"/>
</dbReference>
<name>A0ABS4EBK0_9FIRM</name>
<dbReference type="RefSeq" id="WP_209456753.1">
    <property type="nucleotide sequence ID" value="NZ_BAAACS010000002.1"/>
</dbReference>
<dbReference type="InterPro" id="IPR016035">
    <property type="entry name" value="Acyl_Trfase/lysoPLipase"/>
</dbReference>
<evidence type="ECO:0000256" key="1">
    <source>
        <dbReference type="ARBA" id="ARBA00022801"/>
    </source>
</evidence>
<dbReference type="Proteomes" id="UP000767291">
    <property type="component" value="Unassembled WGS sequence"/>
</dbReference>
<evidence type="ECO:0000256" key="2">
    <source>
        <dbReference type="ARBA" id="ARBA00022963"/>
    </source>
</evidence>
<gene>
    <name evidence="6" type="ORF">J2Z43_001710</name>
</gene>
<feature type="active site" description="Nucleophile" evidence="4">
    <location>
        <position position="37"/>
    </location>
</feature>
<dbReference type="SUPFAM" id="SSF52151">
    <property type="entry name" value="FabD/lysophospholipase-like"/>
    <property type="match status" value="1"/>
</dbReference>
<organism evidence="6 7">
    <name type="scientific">Metaclostridioides mangenotii</name>
    <dbReference type="NCBI Taxonomy" id="1540"/>
    <lineage>
        <taxon>Bacteria</taxon>
        <taxon>Bacillati</taxon>
        <taxon>Bacillota</taxon>
        <taxon>Clostridia</taxon>
        <taxon>Peptostreptococcales</taxon>
        <taxon>Peptostreptococcaceae</taxon>
        <taxon>Metaclostridioides</taxon>
    </lineage>
</organism>
<evidence type="ECO:0000256" key="4">
    <source>
        <dbReference type="PROSITE-ProRule" id="PRU01161"/>
    </source>
</evidence>
<evidence type="ECO:0000313" key="7">
    <source>
        <dbReference type="Proteomes" id="UP000767291"/>
    </source>
</evidence>
<feature type="active site" description="Proton acceptor" evidence="4">
    <location>
        <position position="179"/>
    </location>
</feature>
<evidence type="ECO:0000259" key="5">
    <source>
        <dbReference type="PROSITE" id="PS51635"/>
    </source>
</evidence>
<evidence type="ECO:0000256" key="3">
    <source>
        <dbReference type="ARBA" id="ARBA00023098"/>
    </source>
</evidence>
<keyword evidence="1 4" id="KW-0378">Hydrolase</keyword>
<evidence type="ECO:0000313" key="6">
    <source>
        <dbReference type="EMBL" id="MBP1855317.1"/>
    </source>
</evidence>
<feature type="short sequence motif" description="GXGXXG" evidence="4">
    <location>
        <begin position="8"/>
        <end position="13"/>
    </location>
</feature>
<protein>
    <submittedName>
        <fullName evidence="6">NTE family protein</fullName>
    </submittedName>
</protein>
<dbReference type="PROSITE" id="PS51635">
    <property type="entry name" value="PNPLA"/>
    <property type="match status" value="1"/>
</dbReference>
<keyword evidence="2 4" id="KW-0442">Lipid degradation</keyword>
<keyword evidence="3 4" id="KW-0443">Lipid metabolism</keyword>
<keyword evidence="7" id="KW-1185">Reference proteome</keyword>
<dbReference type="Pfam" id="PF01734">
    <property type="entry name" value="Patatin"/>
    <property type="match status" value="1"/>
</dbReference>
<comment type="caution">
    <text evidence="4">Lacks conserved residue(s) required for the propagation of feature annotation.</text>
</comment>
<accession>A0ABS4EBK0</accession>
<reference evidence="6 7" key="1">
    <citation type="submission" date="2021-03" db="EMBL/GenBank/DDBJ databases">
        <title>Genomic Encyclopedia of Type Strains, Phase IV (KMG-IV): sequencing the most valuable type-strain genomes for metagenomic binning, comparative biology and taxonomic classification.</title>
        <authorList>
            <person name="Goeker M."/>
        </authorList>
    </citation>
    <scope>NUCLEOTIDE SEQUENCE [LARGE SCALE GENOMIC DNA]</scope>
    <source>
        <strain evidence="6 7">DSM 1289</strain>
    </source>
</reference>
<sequence>MRGLVLEGGGTKGAYQIGAYKALRSLGMEFQGVSGTSIGALNGAYIVQDDIEVMEDIWLNYDYTYFMDIDKENYERIKDISFSTKSFNSVLDLMNKARKNQGIDISPLRSLLENTLDERILRESKKDFGLVTVYWDKKLNPHQLYIEEMPEGRLIDYLIASSSLPIFQMNRMDDRLYLDGVFSDNIPVGLLKDKGYEDIVVIRLVDDLIGKMSLNKYSNMNVKTIIPSEYLGGSLNKDRDSVEKNIKLGYLDTMKAYERCHGVKYFFDLDYKFDDKYCFEMFRRLDRDVIENICNLLNIKKDPNLRTLMEVVIPKVGDTLDLAKNFSYQDLFYRIYETKLEENNINRVQLYDFNKVFNIVNTNIESNNDIISSFGSKPIIQKNINLLKKHKTSKLLINSIITGISEQSR</sequence>
<dbReference type="PANTHER" id="PTHR14226:SF29">
    <property type="entry name" value="NEUROPATHY TARGET ESTERASE SWS"/>
    <property type="match status" value="1"/>
</dbReference>
<proteinExistence type="predicted"/>
<comment type="caution">
    <text evidence="6">The sequence shown here is derived from an EMBL/GenBank/DDBJ whole genome shotgun (WGS) entry which is preliminary data.</text>
</comment>
<feature type="short sequence motif" description="GXSXG" evidence="4">
    <location>
        <begin position="35"/>
        <end position="39"/>
    </location>
</feature>